<dbReference type="RefSeq" id="WP_232091556.1">
    <property type="nucleotide sequence ID" value="NZ_AP021927.1"/>
</dbReference>
<sequence length="261" mass="29716">MKRIYILPPLLLAMMLIVPTLWQEALALEGRGQHMPQHRSAPQRVSQPHAVQHRAVPRQANRESVKFNEGWGNVRARDKATRPVHVNQRQIQDRHVEGNHQLDNRHIDNSRDIRGNNLVIDNHHNNIVVPPNRRRVYHDVVVVRPYGHWYGGYGSYYDDNDAWKWLAFTAITLKLLDNINEEQQREHEAAQVKATTAPLNDPVTWSNGDASGSVTAVREGTSSSGRYCREFQQTITVGGKKEDAFGTACQKPDGSWEIVSD</sequence>
<dbReference type="InterPro" id="IPR032635">
    <property type="entry name" value="Anti_2"/>
</dbReference>
<evidence type="ECO:0000313" key="2">
    <source>
        <dbReference type="EMBL" id="BBQ28916.1"/>
    </source>
</evidence>
<name>A0A6S4T4A2_AERCA</name>
<dbReference type="AlphaFoldDB" id="A0A6S4T4A2"/>
<accession>A0A6S4T4A2</accession>
<dbReference type="Proteomes" id="UP000515756">
    <property type="component" value="Chromosome"/>
</dbReference>
<evidence type="ECO:0000313" key="3">
    <source>
        <dbReference type="Proteomes" id="UP000515756"/>
    </source>
</evidence>
<evidence type="ECO:0000259" key="1">
    <source>
        <dbReference type="Pfam" id="PF16998"/>
    </source>
</evidence>
<feature type="domain" description="Surface antigen" evidence="1">
    <location>
        <begin position="197"/>
        <end position="259"/>
    </location>
</feature>
<proteinExistence type="predicted"/>
<gene>
    <name evidence="2" type="ORF">WP2W18E01_04980</name>
</gene>
<protein>
    <recommendedName>
        <fullName evidence="1">Surface antigen domain-containing protein</fullName>
    </recommendedName>
</protein>
<organism evidence="2 3">
    <name type="scientific">Aeromonas caviae</name>
    <name type="common">Aeromonas punctata</name>
    <dbReference type="NCBI Taxonomy" id="648"/>
    <lineage>
        <taxon>Bacteria</taxon>
        <taxon>Pseudomonadati</taxon>
        <taxon>Pseudomonadota</taxon>
        <taxon>Gammaproteobacteria</taxon>
        <taxon>Aeromonadales</taxon>
        <taxon>Aeromonadaceae</taxon>
        <taxon>Aeromonas</taxon>
    </lineage>
</organism>
<reference evidence="2 3" key="1">
    <citation type="submission" date="2019-12" db="EMBL/GenBank/DDBJ databases">
        <title>complete genome sequences of Aeromonas caviae str. WP2-W18-ESBL-01 isolated from wastewater treatment plant effluent.</title>
        <authorList>
            <person name="Sekizuka T."/>
            <person name="Itokawa K."/>
            <person name="Yatsu K."/>
            <person name="Inamine Y."/>
            <person name="Kuroda M."/>
        </authorList>
    </citation>
    <scope>NUCLEOTIDE SEQUENCE [LARGE SCALE GENOMIC DNA]</scope>
    <source>
        <strain evidence="2 3">WP2-W18-ESBL-01</strain>
    </source>
</reference>
<dbReference type="EMBL" id="AP021927">
    <property type="protein sequence ID" value="BBQ28916.1"/>
    <property type="molecule type" value="Genomic_DNA"/>
</dbReference>
<dbReference type="Pfam" id="PF16998">
    <property type="entry name" value="17kDa_Anti_2"/>
    <property type="match status" value="1"/>
</dbReference>